<sequence>MADLHEETQRDKPCPVLFLIRLCQRLGSKLRSHPGSKTLKVDCGTCQTLAAGACLRCKGNCSGFQTHSWRKACTSCGCSAVDHVTTEEEEDQRMGRLLSDTPCGHMTQKVKGGGGLRLYKRNRLIVTNPHVSRKDPTFSTTAYQWAPSTTHKLAVQYLELLPQQCRPICGTQGALERSRQLQIQLPVYDHDPMKCCSLSSEDQICSMLLFVKHYKQEVLGVGEVALPGEGGALREAANQRVAKEQEPTNQTPAKEPEHISSTSTNGTEEHLCSGCLGSVKNDCPVVFAQREGYDALWHPSCFVCSVCGLLLVDLVYFWTNQRLFCGRHYCESQRPRCQGCDELIFSESYHTEGARAWHQEHFCCWKCGQSLDQSCPTTHSCQH</sequence>
<dbReference type="PROSITE" id="PS51303">
    <property type="entry name" value="PET"/>
    <property type="match status" value="1"/>
</dbReference>
<feature type="domain" description="LIM zinc-binding" evidence="8">
    <location>
        <begin position="270"/>
        <end position="335"/>
    </location>
</feature>
<dbReference type="InterPro" id="IPR001781">
    <property type="entry name" value="Znf_LIM"/>
</dbReference>
<dbReference type="SUPFAM" id="SSF57716">
    <property type="entry name" value="Glucocorticoid receptor-like (DNA-binding domain)"/>
    <property type="match status" value="1"/>
</dbReference>
<gene>
    <name evidence="10" type="ORF">WMY93_020289</name>
</gene>
<reference evidence="11" key="1">
    <citation type="submission" date="2024-04" db="EMBL/GenBank/DDBJ databases">
        <title>Salinicola lusitanus LLJ914,a marine bacterium isolated from the Okinawa Trough.</title>
        <authorList>
            <person name="Li J."/>
        </authorList>
    </citation>
    <scope>NUCLEOTIDE SEQUENCE [LARGE SCALE GENOMIC DNA]</scope>
</reference>
<evidence type="ECO:0000256" key="4">
    <source>
        <dbReference type="ARBA" id="ARBA00023038"/>
    </source>
</evidence>
<keyword evidence="7" id="KW-1133">Transmembrane helix</keyword>
<evidence type="ECO:0000256" key="1">
    <source>
        <dbReference type="ARBA" id="ARBA00022723"/>
    </source>
</evidence>
<dbReference type="InterPro" id="IPR047120">
    <property type="entry name" value="Pk/Esn/Tes"/>
</dbReference>
<dbReference type="InterPro" id="IPR010442">
    <property type="entry name" value="PET_domain"/>
</dbReference>
<dbReference type="PROSITE" id="PS00478">
    <property type="entry name" value="LIM_DOMAIN_1"/>
    <property type="match status" value="1"/>
</dbReference>
<evidence type="ECO:0000313" key="10">
    <source>
        <dbReference type="EMBL" id="KAK7899436.1"/>
    </source>
</evidence>
<evidence type="ECO:0000259" key="9">
    <source>
        <dbReference type="PROSITE" id="PS51303"/>
    </source>
</evidence>
<feature type="domain" description="PET" evidence="9">
    <location>
        <begin position="124"/>
        <end position="231"/>
    </location>
</feature>
<keyword evidence="4 5" id="KW-0440">LIM domain</keyword>
<keyword evidence="2" id="KW-0677">Repeat</keyword>
<proteinExistence type="predicted"/>
<evidence type="ECO:0000256" key="3">
    <source>
        <dbReference type="ARBA" id="ARBA00022833"/>
    </source>
</evidence>
<dbReference type="Pfam" id="PF06297">
    <property type="entry name" value="PET"/>
    <property type="match status" value="1"/>
</dbReference>
<dbReference type="PANTHER" id="PTHR24211">
    <property type="entry name" value="LIM DOMAIN-CONTAINING PROTEIN"/>
    <property type="match status" value="1"/>
</dbReference>
<dbReference type="Pfam" id="PF00412">
    <property type="entry name" value="LIM"/>
    <property type="match status" value="1"/>
</dbReference>
<keyword evidence="1 5" id="KW-0479">Metal-binding</keyword>
<dbReference type="CDD" id="cd09340">
    <property type="entry name" value="LIM1_Testin_like"/>
    <property type="match status" value="1"/>
</dbReference>
<accession>A0AAW0NNJ4</accession>
<evidence type="ECO:0000256" key="2">
    <source>
        <dbReference type="ARBA" id="ARBA00022737"/>
    </source>
</evidence>
<evidence type="ECO:0000259" key="8">
    <source>
        <dbReference type="PROSITE" id="PS50023"/>
    </source>
</evidence>
<organism evidence="10 11">
    <name type="scientific">Mugilogobius chulae</name>
    <name type="common">yellowstripe goby</name>
    <dbReference type="NCBI Taxonomy" id="88201"/>
    <lineage>
        <taxon>Eukaryota</taxon>
        <taxon>Metazoa</taxon>
        <taxon>Chordata</taxon>
        <taxon>Craniata</taxon>
        <taxon>Vertebrata</taxon>
        <taxon>Euteleostomi</taxon>
        <taxon>Actinopterygii</taxon>
        <taxon>Neopterygii</taxon>
        <taxon>Teleostei</taxon>
        <taxon>Neoteleostei</taxon>
        <taxon>Acanthomorphata</taxon>
        <taxon>Gobiaria</taxon>
        <taxon>Gobiiformes</taxon>
        <taxon>Gobioidei</taxon>
        <taxon>Gobiidae</taxon>
        <taxon>Gobionellinae</taxon>
        <taxon>Mugilogobius</taxon>
    </lineage>
</organism>
<dbReference type="SMART" id="SM00132">
    <property type="entry name" value="LIM"/>
    <property type="match status" value="2"/>
</dbReference>
<dbReference type="PANTHER" id="PTHR24211:SF0">
    <property type="entry name" value="LIM AND CYSTEINE-RICH DOMAINS PROTEIN 1"/>
    <property type="match status" value="1"/>
</dbReference>
<evidence type="ECO:0008006" key="12">
    <source>
        <dbReference type="Google" id="ProtNLM"/>
    </source>
</evidence>
<feature type="transmembrane region" description="Helical" evidence="7">
    <location>
        <begin position="296"/>
        <end position="318"/>
    </location>
</feature>
<evidence type="ECO:0000256" key="6">
    <source>
        <dbReference type="SAM" id="MobiDB-lite"/>
    </source>
</evidence>
<evidence type="ECO:0000313" key="11">
    <source>
        <dbReference type="Proteomes" id="UP001460270"/>
    </source>
</evidence>
<keyword evidence="7" id="KW-0812">Transmembrane</keyword>
<dbReference type="Proteomes" id="UP001460270">
    <property type="component" value="Unassembled WGS sequence"/>
</dbReference>
<keyword evidence="3 5" id="KW-0862">Zinc</keyword>
<evidence type="ECO:0000256" key="5">
    <source>
        <dbReference type="PROSITE-ProRule" id="PRU00125"/>
    </source>
</evidence>
<protein>
    <recommendedName>
        <fullName evidence="12">LIM and cysteine-rich domains 1</fullName>
    </recommendedName>
</protein>
<dbReference type="Gene3D" id="2.10.110.10">
    <property type="entry name" value="Cysteine Rich Protein"/>
    <property type="match status" value="2"/>
</dbReference>
<keyword evidence="7" id="KW-0472">Membrane</keyword>
<dbReference type="EMBL" id="JBBPFD010000014">
    <property type="protein sequence ID" value="KAK7899436.1"/>
    <property type="molecule type" value="Genomic_DNA"/>
</dbReference>
<comment type="caution">
    <text evidence="10">The sequence shown here is derived from an EMBL/GenBank/DDBJ whole genome shotgun (WGS) entry which is preliminary data.</text>
</comment>
<name>A0AAW0NNJ4_9GOBI</name>
<feature type="region of interest" description="Disordered" evidence="6">
    <location>
        <begin position="236"/>
        <end position="265"/>
    </location>
</feature>
<dbReference type="GO" id="GO:0008270">
    <property type="term" value="F:zinc ion binding"/>
    <property type="evidence" value="ECO:0007669"/>
    <property type="project" value="InterPro"/>
</dbReference>
<dbReference type="PROSITE" id="PS50023">
    <property type="entry name" value="LIM_DOMAIN_2"/>
    <property type="match status" value="1"/>
</dbReference>
<dbReference type="AlphaFoldDB" id="A0AAW0NNJ4"/>
<keyword evidence="11" id="KW-1185">Reference proteome</keyword>
<evidence type="ECO:0000256" key="7">
    <source>
        <dbReference type="SAM" id="Phobius"/>
    </source>
</evidence>